<dbReference type="AlphaFoldDB" id="A0A5B7GWV8"/>
<dbReference type="Proteomes" id="UP000324222">
    <property type="component" value="Unassembled WGS sequence"/>
</dbReference>
<protein>
    <submittedName>
        <fullName evidence="1">Uncharacterized protein</fullName>
    </submittedName>
</protein>
<sequence>MGKGTFIRLSYFIPRPSWPNHPAVPINPAYLVPIITTTITTAAAFSLLSPLPLHSTPLHSTPLSSYATSVS</sequence>
<proteinExistence type="predicted"/>
<comment type="caution">
    <text evidence="1">The sequence shown here is derived from an EMBL/GenBank/DDBJ whole genome shotgun (WGS) entry which is preliminary data.</text>
</comment>
<reference evidence="1 2" key="1">
    <citation type="submission" date="2019-05" db="EMBL/GenBank/DDBJ databases">
        <title>Another draft genome of Portunus trituberculatus and its Hox gene families provides insights of decapod evolution.</title>
        <authorList>
            <person name="Jeong J.-H."/>
            <person name="Song I."/>
            <person name="Kim S."/>
            <person name="Choi T."/>
            <person name="Kim D."/>
            <person name="Ryu S."/>
            <person name="Kim W."/>
        </authorList>
    </citation>
    <scope>NUCLEOTIDE SEQUENCE [LARGE SCALE GENOMIC DNA]</scope>
    <source>
        <tissue evidence="1">Muscle</tissue>
    </source>
</reference>
<organism evidence="1 2">
    <name type="scientific">Portunus trituberculatus</name>
    <name type="common">Swimming crab</name>
    <name type="synonym">Neptunus trituberculatus</name>
    <dbReference type="NCBI Taxonomy" id="210409"/>
    <lineage>
        <taxon>Eukaryota</taxon>
        <taxon>Metazoa</taxon>
        <taxon>Ecdysozoa</taxon>
        <taxon>Arthropoda</taxon>
        <taxon>Crustacea</taxon>
        <taxon>Multicrustacea</taxon>
        <taxon>Malacostraca</taxon>
        <taxon>Eumalacostraca</taxon>
        <taxon>Eucarida</taxon>
        <taxon>Decapoda</taxon>
        <taxon>Pleocyemata</taxon>
        <taxon>Brachyura</taxon>
        <taxon>Eubrachyura</taxon>
        <taxon>Portunoidea</taxon>
        <taxon>Portunidae</taxon>
        <taxon>Portuninae</taxon>
        <taxon>Portunus</taxon>
    </lineage>
</organism>
<gene>
    <name evidence="1" type="ORF">E2C01_058943</name>
</gene>
<accession>A0A5B7GWV8</accession>
<dbReference type="EMBL" id="VSRR010022627">
    <property type="protein sequence ID" value="MPC64821.1"/>
    <property type="molecule type" value="Genomic_DNA"/>
</dbReference>
<keyword evidence="2" id="KW-1185">Reference proteome</keyword>
<evidence type="ECO:0000313" key="1">
    <source>
        <dbReference type="EMBL" id="MPC64821.1"/>
    </source>
</evidence>
<evidence type="ECO:0000313" key="2">
    <source>
        <dbReference type="Proteomes" id="UP000324222"/>
    </source>
</evidence>
<name>A0A5B7GWV8_PORTR</name>